<dbReference type="InterPro" id="IPR006944">
    <property type="entry name" value="Phage/GTA_portal"/>
</dbReference>
<dbReference type="EMBL" id="GL883077">
    <property type="protein sequence ID" value="EGF93736.1"/>
    <property type="molecule type" value="Genomic_DNA"/>
</dbReference>
<accession>F4QGY3</accession>
<protein>
    <submittedName>
        <fullName evidence="1">Phage portal protein, HK97 family</fullName>
    </submittedName>
</protein>
<dbReference type="Proteomes" id="UP000006512">
    <property type="component" value="Unassembled WGS sequence"/>
</dbReference>
<dbReference type="AlphaFoldDB" id="F4QGY3"/>
<dbReference type="OrthoDB" id="9134461at2"/>
<evidence type="ECO:0000313" key="2">
    <source>
        <dbReference type="Proteomes" id="UP000006512"/>
    </source>
</evidence>
<gene>
    <name evidence="1" type="ORF">ABI_21780</name>
</gene>
<reference evidence="2" key="1">
    <citation type="submission" date="2011-03" db="EMBL/GenBank/DDBJ databases">
        <title>Draft genome sequence of Brevundimonas diminuta.</title>
        <authorList>
            <person name="Brown P.J.B."/>
            <person name="Buechlein A."/>
            <person name="Hemmerich C."/>
            <person name="Brun Y.V."/>
        </authorList>
    </citation>
    <scope>NUCLEOTIDE SEQUENCE [LARGE SCALE GENOMIC DNA]</scope>
    <source>
        <strain evidence="2">C19</strain>
    </source>
</reference>
<name>F4QGY3_9CAUL</name>
<evidence type="ECO:0000313" key="1">
    <source>
        <dbReference type="EMBL" id="EGF93736.1"/>
    </source>
</evidence>
<dbReference type="HOGENOM" id="CLU_054516_0_0_5"/>
<keyword evidence="2" id="KW-1185">Reference proteome</keyword>
<organism evidence="1 2">
    <name type="scientific">Asticcacaulis biprosthecium C19</name>
    <dbReference type="NCBI Taxonomy" id="715226"/>
    <lineage>
        <taxon>Bacteria</taxon>
        <taxon>Pseudomonadati</taxon>
        <taxon>Pseudomonadota</taxon>
        <taxon>Alphaproteobacteria</taxon>
        <taxon>Caulobacterales</taxon>
        <taxon>Caulobacteraceae</taxon>
        <taxon>Asticcacaulis</taxon>
    </lineage>
</organism>
<dbReference type="Pfam" id="PF04860">
    <property type="entry name" value="Phage_portal"/>
    <property type="match status" value="1"/>
</dbReference>
<dbReference type="eggNOG" id="COG4695">
    <property type="taxonomic scope" value="Bacteria"/>
</dbReference>
<sequence length="411" mass="45091">MAFWNGWAGKLFGRSVARDYVARLDRPNLFWPQTSWVDWLSGSQDAYEVAYGNPVAARCADMIGQAVAQLPVEVWRDGQRLEAHPLLAVLNQRANGEDSAGQVKYGLAVLMATYGQAYLRGVRVTAGLSEIYVHGRKGFEARRDRHGVLSGYEFRRENGGPVVFPNEADGWCEVRRIIRQRPNLRDKAASPVEMAGRSIEENNAVRNYAKGQFEHQGRRPAVVVVDKDSTLEPDQIREERVRLSQQMKDDATRRLPTFLAGTLSYQELGASSSDMQAMDLRNATAREICFGLGVPPVLLGIAGDSTFNNQAEARAGFARDTVRPLCGFIAGELTAWLQPVAPGVEIRFDYSADAASAADEAVRWERAARGVGLSINEKRRLVGFGPVGDEGDVVLVAGSEVPLGVKVEGTQ</sequence>
<proteinExistence type="predicted"/>
<dbReference type="STRING" id="715226.ABI_21780"/>
<dbReference type="RefSeq" id="WP_006272942.1">
    <property type="nucleotide sequence ID" value="NZ_GL883077.1"/>
</dbReference>